<keyword evidence="2" id="KW-1185">Reference proteome</keyword>
<dbReference type="AlphaFoldDB" id="A0A1M6KVH5"/>
<gene>
    <name evidence="1" type="ORF">SAMN02745244_02919</name>
</gene>
<feature type="non-terminal residue" evidence="1">
    <location>
        <position position="1"/>
    </location>
</feature>
<dbReference type="Proteomes" id="UP000184512">
    <property type="component" value="Unassembled WGS sequence"/>
</dbReference>
<evidence type="ECO:0000313" key="1">
    <source>
        <dbReference type="EMBL" id="SHJ63018.1"/>
    </source>
</evidence>
<reference evidence="1 2" key="1">
    <citation type="submission" date="2016-11" db="EMBL/GenBank/DDBJ databases">
        <authorList>
            <person name="Jaros S."/>
            <person name="Januszkiewicz K."/>
            <person name="Wedrychowicz H."/>
        </authorList>
    </citation>
    <scope>NUCLEOTIDE SEQUENCE [LARGE SCALE GENOMIC DNA]</scope>
    <source>
        <strain evidence="1 2">DSM 12906</strain>
    </source>
</reference>
<proteinExistence type="predicted"/>
<sequence>RSLMAEAATHAGRDPDRVSFVAALRITRQTLAHPGAFPP</sequence>
<dbReference type="EMBL" id="FQZG01000064">
    <property type="protein sequence ID" value="SHJ63018.1"/>
    <property type="molecule type" value="Genomic_DNA"/>
</dbReference>
<accession>A0A1M6KVH5</accession>
<organism evidence="1 2">
    <name type="scientific">Tessaracoccus bendigoensis DSM 12906</name>
    <dbReference type="NCBI Taxonomy" id="1123357"/>
    <lineage>
        <taxon>Bacteria</taxon>
        <taxon>Bacillati</taxon>
        <taxon>Actinomycetota</taxon>
        <taxon>Actinomycetes</taxon>
        <taxon>Propionibacteriales</taxon>
        <taxon>Propionibacteriaceae</taxon>
        <taxon>Tessaracoccus</taxon>
    </lineage>
</organism>
<evidence type="ECO:0000313" key="2">
    <source>
        <dbReference type="Proteomes" id="UP000184512"/>
    </source>
</evidence>
<protein>
    <submittedName>
        <fullName evidence="1">Uncharacterized protein</fullName>
    </submittedName>
</protein>
<name>A0A1M6KVH5_9ACTN</name>